<evidence type="ECO:0008006" key="4">
    <source>
        <dbReference type="Google" id="ProtNLM"/>
    </source>
</evidence>
<reference evidence="2" key="1">
    <citation type="submission" date="2022-09" db="EMBL/GenBank/DDBJ databases">
        <title>Complete genome sequence of Pseudomonas promysalinigenes strain RL-WG26, a newly isolated PGPR with the potential for plant salinity stress alleviation.</title>
        <authorList>
            <person name="Ren L."/>
            <person name="Wang G."/>
            <person name="Hu H."/>
        </authorList>
    </citation>
    <scope>NUCLEOTIDE SEQUENCE</scope>
    <source>
        <strain evidence="2">RL-WG26</strain>
    </source>
</reference>
<dbReference type="SUPFAM" id="SSF52540">
    <property type="entry name" value="P-loop containing nucleoside triphosphate hydrolases"/>
    <property type="match status" value="1"/>
</dbReference>
<dbReference type="EMBL" id="CP104557">
    <property type="protein sequence ID" value="UXH38387.1"/>
    <property type="molecule type" value="Genomic_DNA"/>
</dbReference>
<organism evidence="2 3">
    <name type="scientific">Pseudomonas promysalinigenes</name>
    <dbReference type="NCBI Taxonomy" id="485898"/>
    <lineage>
        <taxon>Bacteria</taxon>
        <taxon>Pseudomonadati</taxon>
        <taxon>Pseudomonadota</taxon>
        <taxon>Gammaproteobacteria</taxon>
        <taxon>Pseudomonadales</taxon>
        <taxon>Pseudomonadaceae</taxon>
        <taxon>Pseudomonas</taxon>
    </lineage>
</organism>
<accession>A0ABY6AGR0</accession>
<sequence length="847" mass="95649">MSRLIVVKGEPNNFNSELGVVIPIGSQDMEGNFTPVSIDDYPNTGIFISKGYSKIDENFKENELFILRDIQPTDNDWEANRRLQKYYALGDWAEHLEHNLLIPIFDMPPPDLATGVCEPSRDLPKGSIFFAEHDDQIYGPFVASREDEAWIASPLTGQSPLNLPNDHIAKFNTLDLTPGSDFVAFAIGGRKNKFITSLKRLGKINSEKIDYITDAKLVKVFAKSGFAKDIPGLGKQEANKLIQQLDAYRKKSKTKDNSPRLARLEKVLPEFLNAADYGKEIIERFLLDNIEGRRYLDNFFSEHRDILVKEKLDEIEKQTQIKKDESTKELNELTRQIEAKNKQLTDIGRKVDDERANAEIAVKKIQAQTEEQAHQSLLAKQKELTTKNLQLEEDGKNLSLKCSEIESRYSDLSTIVKLKEEIQYLRRVQDDLNKANIEVERTVQSQRSLVAHPDLSTRLTELKTLLQMLNGQPALRSEQPIYHTIKAAPSKLTKENRSAFISHLSAQFQDEDGRPLTFEETATLLICLSQSFLTVFTGPPGTGKTSTAVRLAKYLRLYEEDEANQISNFLSIPVGRGWVATRDILGFFNSLKGVYQPSRSGLYQFLKSDSESAINFTKLVLLDEANLSSVEHYWSDFLGMCDSKGAQRTIDIGHSEPAERFLRVGENLRFIATINNDATTEKLSPRLLDRAPIINFSDTAPLSEGSAQVLPEFDGAFGHQDILATFDVSSNEAELRPDQKSAFEEIIAILNNPSQKGGAIKISHRKINSVTRFCHIANEIPEMRSQPLDLAISMHILPLIQGHGQAFKERLSKLDQTLAELEFVISRKRLKSLIEEGDNYAESYSYF</sequence>
<protein>
    <recommendedName>
        <fullName evidence="4">AAA+ ATPase domain-containing protein</fullName>
    </recommendedName>
</protein>
<keyword evidence="3" id="KW-1185">Reference proteome</keyword>
<dbReference type="Proteomes" id="UP001064504">
    <property type="component" value="Chromosome"/>
</dbReference>
<evidence type="ECO:0000313" key="3">
    <source>
        <dbReference type="Proteomes" id="UP001064504"/>
    </source>
</evidence>
<dbReference type="Gene3D" id="3.40.50.300">
    <property type="entry name" value="P-loop containing nucleotide triphosphate hydrolases"/>
    <property type="match status" value="1"/>
</dbReference>
<keyword evidence="1" id="KW-0175">Coiled coil</keyword>
<feature type="coiled-coil region" evidence="1">
    <location>
        <begin position="374"/>
        <end position="445"/>
    </location>
</feature>
<gene>
    <name evidence="2" type="ORF">N5C08_15530</name>
</gene>
<name>A0ABY6AGR0_9PSED</name>
<feature type="coiled-coil region" evidence="1">
    <location>
        <begin position="316"/>
        <end position="350"/>
    </location>
</feature>
<proteinExistence type="predicted"/>
<evidence type="ECO:0000256" key="1">
    <source>
        <dbReference type="SAM" id="Coils"/>
    </source>
</evidence>
<dbReference type="InterPro" id="IPR027417">
    <property type="entry name" value="P-loop_NTPase"/>
</dbReference>
<evidence type="ECO:0000313" key="2">
    <source>
        <dbReference type="EMBL" id="UXH38387.1"/>
    </source>
</evidence>
<dbReference type="RefSeq" id="WP_261743713.1">
    <property type="nucleotide sequence ID" value="NZ_CP104557.1"/>
</dbReference>